<name>A0A0N1HHJ4_9EURO</name>
<dbReference type="PANTHER" id="PTHR42796:SF4">
    <property type="entry name" value="FUMARYLACETOACETATE HYDROLASE DOMAIN-CONTAINING PROTEIN 2A"/>
    <property type="match status" value="1"/>
</dbReference>
<dbReference type="Pfam" id="PF01557">
    <property type="entry name" value="FAA_hydrolase"/>
    <property type="match status" value="1"/>
</dbReference>
<dbReference type="VEuPathDB" id="FungiDB:AB675_260"/>
<evidence type="ECO:0000256" key="2">
    <source>
        <dbReference type="ARBA" id="ARBA00022723"/>
    </source>
</evidence>
<evidence type="ECO:0000313" key="5">
    <source>
        <dbReference type="Proteomes" id="UP000038010"/>
    </source>
</evidence>
<accession>A0A0N1HHJ4</accession>
<dbReference type="GO" id="GO:0003824">
    <property type="term" value="F:catalytic activity"/>
    <property type="evidence" value="ECO:0007669"/>
    <property type="project" value="InterPro"/>
</dbReference>
<comment type="caution">
    <text evidence="4">The sequence shown here is derived from an EMBL/GenBank/DDBJ whole genome shotgun (WGS) entry which is preliminary data.</text>
</comment>
<dbReference type="AlphaFoldDB" id="A0A0N1HHJ4"/>
<evidence type="ECO:0000259" key="3">
    <source>
        <dbReference type="Pfam" id="PF01557"/>
    </source>
</evidence>
<keyword evidence="2" id="KW-0479">Metal-binding</keyword>
<dbReference type="InterPro" id="IPR051121">
    <property type="entry name" value="FAH"/>
</dbReference>
<dbReference type="GO" id="GO:0046872">
    <property type="term" value="F:metal ion binding"/>
    <property type="evidence" value="ECO:0007669"/>
    <property type="project" value="UniProtKB-KW"/>
</dbReference>
<dbReference type="EMBL" id="LFJN01000001">
    <property type="protein sequence ID" value="KPI45490.1"/>
    <property type="molecule type" value="Genomic_DNA"/>
</dbReference>
<dbReference type="STRING" id="1664694.A0A0N1HHJ4"/>
<reference evidence="4 5" key="1">
    <citation type="submission" date="2015-06" db="EMBL/GenBank/DDBJ databases">
        <title>Draft genome of the ant-associated black yeast Phialophora attae CBS 131958.</title>
        <authorList>
            <person name="Moreno L.F."/>
            <person name="Stielow B.J."/>
            <person name="de Hoog S."/>
            <person name="Vicente V.A."/>
            <person name="Weiss V.A."/>
            <person name="de Vries M."/>
            <person name="Cruz L.M."/>
            <person name="Souza E.M."/>
        </authorList>
    </citation>
    <scope>NUCLEOTIDE SEQUENCE [LARGE SCALE GENOMIC DNA]</scope>
    <source>
        <strain evidence="4 5">CBS 131958</strain>
    </source>
</reference>
<dbReference type="GO" id="GO:0044281">
    <property type="term" value="P:small molecule metabolic process"/>
    <property type="evidence" value="ECO:0007669"/>
    <property type="project" value="UniProtKB-ARBA"/>
</dbReference>
<keyword evidence="5" id="KW-1185">Reference proteome</keyword>
<feature type="domain" description="Fumarylacetoacetase-like C-terminal" evidence="3">
    <location>
        <begin position="93"/>
        <end position="287"/>
    </location>
</feature>
<dbReference type="OrthoDB" id="411064at2759"/>
<dbReference type="InterPro" id="IPR011234">
    <property type="entry name" value="Fumarylacetoacetase-like_C"/>
</dbReference>
<dbReference type="Gene3D" id="3.90.850.10">
    <property type="entry name" value="Fumarylacetoacetase-like, C-terminal domain"/>
    <property type="match status" value="1"/>
</dbReference>
<dbReference type="PANTHER" id="PTHR42796">
    <property type="entry name" value="FUMARYLACETOACETATE HYDROLASE DOMAIN-CONTAINING PROTEIN 2A-RELATED"/>
    <property type="match status" value="1"/>
</dbReference>
<dbReference type="SUPFAM" id="SSF56529">
    <property type="entry name" value="FAH"/>
    <property type="match status" value="1"/>
</dbReference>
<dbReference type="RefSeq" id="XP_018005453.1">
    <property type="nucleotide sequence ID" value="XM_018142596.1"/>
</dbReference>
<evidence type="ECO:0000256" key="1">
    <source>
        <dbReference type="ARBA" id="ARBA00010211"/>
    </source>
</evidence>
<evidence type="ECO:0000313" key="4">
    <source>
        <dbReference type="EMBL" id="KPI45490.1"/>
    </source>
</evidence>
<dbReference type="InterPro" id="IPR036663">
    <property type="entry name" value="Fumarylacetoacetase_C_sf"/>
</dbReference>
<protein>
    <recommendedName>
        <fullName evidence="3">Fumarylacetoacetase-like C-terminal domain-containing protein</fullName>
    </recommendedName>
</protein>
<comment type="similarity">
    <text evidence="1">Belongs to the FAH family.</text>
</comment>
<organism evidence="4 5">
    <name type="scientific">Cyphellophora attinorum</name>
    <dbReference type="NCBI Taxonomy" id="1664694"/>
    <lineage>
        <taxon>Eukaryota</taxon>
        <taxon>Fungi</taxon>
        <taxon>Dikarya</taxon>
        <taxon>Ascomycota</taxon>
        <taxon>Pezizomycotina</taxon>
        <taxon>Eurotiomycetes</taxon>
        <taxon>Chaetothyriomycetidae</taxon>
        <taxon>Chaetothyriales</taxon>
        <taxon>Cyphellophoraceae</taxon>
        <taxon>Cyphellophora</taxon>
    </lineage>
</organism>
<proteinExistence type="inferred from homology"/>
<sequence length="292" mass="31960">MSTKFALATLRTSNGYRAAMQVAGKFYKLGNTGNGQDYPADTTMMDLLQDWPTAMPRLSSIASGIEHNKGTTAAVDLAAAGVSTDTPIRFPRKLICVGANYGGHLREMGLPAEKMMPMPYFLRPPTTSLVGPGQTVRKPRMTKEFDWEIEVVIVLGRPLRNCETLEEAADAIAGYTVGLDLSCRDLQTAKDIGMDVGRGKAQDTLAPCGPVMVPKQSLPDGIGDLSLKLWVNGEQMVDGSTKDMLYSPEEQLQELSKFMTLERVTWWLQIGDRVTAEIESIGVLEVVIREDD</sequence>
<dbReference type="Proteomes" id="UP000038010">
    <property type="component" value="Unassembled WGS sequence"/>
</dbReference>
<gene>
    <name evidence="4" type="ORF">AB675_260</name>
</gene>
<dbReference type="GeneID" id="28734465"/>